<dbReference type="Proteomes" id="UP001365542">
    <property type="component" value="Unassembled WGS sequence"/>
</dbReference>
<organism evidence="1 2">
    <name type="scientific">Orbilia ellipsospora</name>
    <dbReference type="NCBI Taxonomy" id="2528407"/>
    <lineage>
        <taxon>Eukaryota</taxon>
        <taxon>Fungi</taxon>
        <taxon>Dikarya</taxon>
        <taxon>Ascomycota</taxon>
        <taxon>Pezizomycotina</taxon>
        <taxon>Orbiliomycetes</taxon>
        <taxon>Orbiliales</taxon>
        <taxon>Orbiliaceae</taxon>
        <taxon>Orbilia</taxon>
    </lineage>
</organism>
<protein>
    <submittedName>
        <fullName evidence="1">Uncharacterized protein</fullName>
    </submittedName>
</protein>
<evidence type="ECO:0000313" key="2">
    <source>
        <dbReference type="Proteomes" id="UP001365542"/>
    </source>
</evidence>
<accession>A0AAV9XQA5</accession>
<gene>
    <name evidence="1" type="ORF">TWF694_000418</name>
</gene>
<sequence length="520" mass="58223">MSTLEPIESHFEDQEKLHEEAIADEKFKWLLRRINDAVEERLDDEDERIKLVLEISKILPDLAAKFTTTTGTDKMPLVDTELKVARFKNEDLCDTCATYVSDLDNLALAAMMNGTAAELREAHMKCRGRSDRWDADFNGEMHESMLRTSPMKSLARRQAINIIDKHGSSVPRILKEVPIGRLYGPRGSDRLWIGSSHGWKLGTDLTSHWERHDRDKVDGTPEVFFHEYGVVQGYKYDYQLEEEWSQIICQMACKWLADKNAIDAATAAAPFTIVGYGAYGTANKLMDSLNYLNRGRDGSEKGGLMSYLASGIVHDATEILGDLVQNEVGNWWVTGGQTAGVHALKLNSVVAAFQSVYSQTRNNGDGQILADWLWVLGNGRHRGYSCAQAAKTLCKGHQLHMQRAYITLADEKGGRLPLVELDVCIKIRDDIVSLVAVLEEVNFEREAGEDKCIEIVSGIGKTVAQAREDGVPPEVLLDAARVGFDIGFRREGFWDMIIGSIYYKPGHSDLDTSATREFTW</sequence>
<name>A0AAV9XQA5_9PEZI</name>
<dbReference type="EMBL" id="JAVHJO010000001">
    <property type="protein sequence ID" value="KAK6543681.1"/>
    <property type="molecule type" value="Genomic_DNA"/>
</dbReference>
<reference evidence="1 2" key="1">
    <citation type="submission" date="2019-10" db="EMBL/GenBank/DDBJ databases">
        <authorList>
            <person name="Palmer J.M."/>
        </authorList>
    </citation>
    <scope>NUCLEOTIDE SEQUENCE [LARGE SCALE GENOMIC DNA]</scope>
    <source>
        <strain evidence="1 2">TWF694</strain>
    </source>
</reference>
<dbReference type="AlphaFoldDB" id="A0AAV9XQA5"/>
<evidence type="ECO:0000313" key="1">
    <source>
        <dbReference type="EMBL" id="KAK6543681.1"/>
    </source>
</evidence>
<comment type="caution">
    <text evidence="1">The sequence shown here is derived from an EMBL/GenBank/DDBJ whole genome shotgun (WGS) entry which is preliminary data.</text>
</comment>
<proteinExistence type="predicted"/>
<keyword evidence="2" id="KW-1185">Reference proteome</keyword>